<reference evidence="2" key="1">
    <citation type="journal article" date="2022" name="bioRxiv">
        <title>Sequencing and chromosome-scale assembly of the giantPleurodeles waltlgenome.</title>
        <authorList>
            <person name="Brown T."/>
            <person name="Elewa A."/>
            <person name="Iarovenko S."/>
            <person name="Subramanian E."/>
            <person name="Araus A.J."/>
            <person name="Petzold A."/>
            <person name="Susuki M."/>
            <person name="Suzuki K.-i.T."/>
            <person name="Hayashi T."/>
            <person name="Toyoda A."/>
            <person name="Oliveira C."/>
            <person name="Osipova E."/>
            <person name="Leigh N.D."/>
            <person name="Simon A."/>
            <person name="Yun M.H."/>
        </authorList>
    </citation>
    <scope>NUCLEOTIDE SEQUENCE</scope>
    <source>
        <strain evidence="2">20211129_DDA</strain>
        <tissue evidence="2">Liver</tissue>
    </source>
</reference>
<gene>
    <name evidence="2" type="ORF">NDU88_008795</name>
</gene>
<dbReference type="AlphaFoldDB" id="A0AAV7RX54"/>
<evidence type="ECO:0000256" key="1">
    <source>
        <dbReference type="SAM" id="MobiDB-lite"/>
    </source>
</evidence>
<name>A0AAV7RX54_PLEWA</name>
<sequence>MEANMPVPPLLHLRKPSAPGARSQAPPASQGPCGRPAGAAPTPPGPYPPPFLLKSSSLQRTATNDTALHLGSQRSSARRRTCQYRRCYTCGGPPRWAPGRKRLRPHKVHAAGLLEQRQHCPDLILHHSYRKAPHYSGPQPTMLPFTDSRK</sequence>
<accession>A0AAV7RX54</accession>
<evidence type="ECO:0000313" key="2">
    <source>
        <dbReference type="EMBL" id="KAJ1156070.1"/>
    </source>
</evidence>
<feature type="compositionally biased region" description="Low complexity" evidence="1">
    <location>
        <begin position="31"/>
        <end position="40"/>
    </location>
</feature>
<organism evidence="2 3">
    <name type="scientific">Pleurodeles waltl</name>
    <name type="common">Iberian ribbed newt</name>
    <dbReference type="NCBI Taxonomy" id="8319"/>
    <lineage>
        <taxon>Eukaryota</taxon>
        <taxon>Metazoa</taxon>
        <taxon>Chordata</taxon>
        <taxon>Craniata</taxon>
        <taxon>Vertebrata</taxon>
        <taxon>Euteleostomi</taxon>
        <taxon>Amphibia</taxon>
        <taxon>Batrachia</taxon>
        <taxon>Caudata</taxon>
        <taxon>Salamandroidea</taxon>
        <taxon>Salamandridae</taxon>
        <taxon>Pleurodelinae</taxon>
        <taxon>Pleurodeles</taxon>
    </lineage>
</organism>
<dbReference type="Proteomes" id="UP001066276">
    <property type="component" value="Chromosome 5"/>
</dbReference>
<proteinExistence type="predicted"/>
<feature type="region of interest" description="Disordered" evidence="1">
    <location>
        <begin position="131"/>
        <end position="150"/>
    </location>
</feature>
<feature type="region of interest" description="Disordered" evidence="1">
    <location>
        <begin position="1"/>
        <end position="54"/>
    </location>
</feature>
<comment type="caution">
    <text evidence="2">The sequence shown here is derived from an EMBL/GenBank/DDBJ whole genome shotgun (WGS) entry which is preliminary data.</text>
</comment>
<protein>
    <submittedName>
        <fullName evidence="2">Uncharacterized protein</fullName>
    </submittedName>
</protein>
<dbReference type="EMBL" id="JANPWB010000009">
    <property type="protein sequence ID" value="KAJ1156070.1"/>
    <property type="molecule type" value="Genomic_DNA"/>
</dbReference>
<keyword evidence="3" id="KW-1185">Reference proteome</keyword>
<feature type="compositionally biased region" description="Pro residues" evidence="1">
    <location>
        <begin position="41"/>
        <end position="51"/>
    </location>
</feature>
<evidence type="ECO:0000313" key="3">
    <source>
        <dbReference type="Proteomes" id="UP001066276"/>
    </source>
</evidence>